<evidence type="ECO:0000256" key="7">
    <source>
        <dbReference type="ARBA" id="ARBA00023125"/>
    </source>
</evidence>
<dbReference type="GO" id="GO:0032259">
    <property type="term" value="P:methylation"/>
    <property type="evidence" value="ECO:0007669"/>
    <property type="project" value="UniProtKB-KW"/>
</dbReference>
<dbReference type="SUPFAM" id="SSF116734">
    <property type="entry name" value="DNA methylase specificity domain"/>
    <property type="match status" value="1"/>
</dbReference>
<feature type="domain" description="DNA methylase adenine-specific" evidence="11">
    <location>
        <begin position="111"/>
        <end position="407"/>
    </location>
</feature>
<evidence type="ECO:0000259" key="11">
    <source>
        <dbReference type="Pfam" id="PF02384"/>
    </source>
</evidence>
<evidence type="ECO:0000256" key="2">
    <source>
        <dbReference type="ARBA" id="ARBA00011900"/>
    </source>
</evidence>
<evidence type="ECO:0000256" key="6">
    <source>
        <dbReference type="ARBA" id="ARBA00022747"/>
    </source>
</evidence>
<feature type="coiled-coil region" evidence="9">
    <location>
        <begin position="574"/>
        <end position="601"/>
    </location>
</feature>
<reference evidence="12" key="1">
    <citation type="submission" date="2019-11" db="EMBL/GenBank/DDBJ databases">
        <authorList>
            <person name="Feng L."/>
        </authorList>
    </citation>
    <scope>NUCLEOTIDE SEQUENCE</scope>
    <source>
        <strain evidence="12">VrattiLFYP33</strain>
    </source>
</reference>
<evidence type="ECO:0000256" key="3">
    <source>
        <dbReference type="ARBA" id="ARBA00022603"/>
    </source>
</evidence>
<dbReference type="EC" id="2.1.1.72" evidence="2"/>
<sequence length="604" mass="68635">MFESLFAELKLQNTDRTNAYIAKVEDILKPFAVASFQDSLFIVALTLVSKVDNSRIKSAFFQLRSQLNDSFVTKALETVADYYQSSNLESFTPMHSALRSCTSLQLLTYLMFANPNSKKDAAFDSGRSLNRLLVELVKNEMSIYDWGFSYGQFLLSAALYGNAQSLEGIEINPECYVVTKLRLSLLPHERTIKLHFGNMFYEEDRHRSIFSNFRDISTKQPHSAIIHPPFGVMIDEFFENNKGLRVPTLPRFADIMGPSAYKSEWPFILKALDDLADEKRLYAITTNGAASTETYSEIRRNLVQQGLVECVVQLSENLLPGTSIPSMLWIFSKNNETVRLIDASRIRTEGRRKFSLSLGDIEKITYLVTNRTPISELFEGYQGLIRYVSASELAESNYNLSPSRHLGEDFPAEYILLKDVCQINRGVLLKAQELDELVSDDNSVKYITPKHLNDSVIDLTTVTSLIETDDILKKKSIGNDTIVMSKLLPFKTGYVSNTRNNQVFSNGNTYFLQINKEKINPLFLWMYLNSNSGKKQLEQLSRGSSTSTLSISDLKELKIPLIEPAVQDKLADTYKKLLKKESQIQESLKTLEKEKEQLIETVLQ</sequence>
<organism evidence="12">
    <name type="scientific">Veillonella ratti</name>
    <dbReference type="NCBI Taxonomy" id="103892"/>
    <lineage>
        <taxon>Bacteria</taxon>
        <taxon>Bacillati</taxon>
        <taxon>Bacillota</taxon>
        <taxon>Negativicutes</taxon>
        <taxon>Veillonellales</taxon>
        <taxon>Veillonellaceae</taxon>
        <taxon>Veillonella</taxon>
    </lineage>
</organism>
<evidence type="ECO:0000256" key="9">
    <source>
        <dbReference type="SAM" id="Coils"/>
    </source>
</evidence>
<dbReference type="RefSeq" id="WP_156705912.1">
    <property type="nucleotide sequence ID" value="NZ_CACRUX010000101.1"/>
</dbReference>
<dbReference type="GO" id="GO:0009007">
    <property type="term" value="F:site-specific DNA-methyltransferase (adenine-specific) activity"/>
    <property type="evidence" value="ECO:0007669"/>
    <property type="project" value="UniProtKB-EC"/>
</dbReference>
<dbReference type="GO" id="GO:0009307">
    <property type="term" value="P:DNA restriction-modification system"/>
    <property type="evidence" value="ECO:0007669"/>
    <property type="project" value="UniProtKB-KW"/>
</dbReference>
<protein>
    <recommendedName>
        <fullName evidence="2">site-specific DNA-methyltransferase (adenine-specific)</fullName>
        <ecNumber evidence="2">2.1.1.72</ecNumber>
    </recommendedName>
</protein>
<dbReference type="Gene3D" id="3.90.220.20">
    <property type="entry name" value="DNA methylase specificity domains"/>
    <property type="match status" value="1"/>
</dbReference>
<evidence type="ECO:0000313" key="12">
    <source>
        <dbReference type="EMBL" id="VYU53478.1"/>
    </source>
</evidence>
<dbReference type="PANTHER" id="PTHR42933:SF1">
    <property type="entry name" value="SITE-SPECIFIC DNA-METHYLTRANSFERASE (ADENINE-SPECIFIC)"/>
    <property type="match status" value="1"/>
</dbReference>
<dbReference type="EMBL" id="CACRUX010000101">
    <property type="protein sequence ID" value="VYU53478.1"/>
    <property type="molecule type" value="Genomic_DNA"/>
</dbReference>
<gene>
    <name evidence="12" type="ORF">VRLFYP33_02401</name>
</gene>
<dbReference type="SUPFAM" id="SSF53335">
    <property type="entry name" value="S-adenosyl-L-methionine-dependent methyltransferases"/>
    <property type="match status" value="1"/>
</dbReference>
<dbReference type="Pfam" id="PF02384">
    <property type="entry name" value="N6_Mtase"/>
    <property type="match status" value="1"/>
</dbReference>
<keyword evidence="7" id="KW-0238">DNA-binding</keyword>
<proteinExistence type="inferred from homology"/>
<evidence type="ECO:0000256" key="5">
    <source>
        <dbReference type="ARBA" id="ARBA00022691"/>
    </source>
</evidence>
<dbReference type="GO" id="GO:0008170">
    <property type="term" value="F:N-methyltransferase activity"/>
    <property type="evidence" value="ECO:0007669"/>
    <property type="project" value="InterPro"/>
</dbReference>
<dbReference type="InterPro" id="IPR044946">
    <property type="entry name" value="Restrct_endonuc_typeI_TRD_sf"/>
</dbReference>
<accession>A0A6N3FMM8</accession>
<keyword evidence="3" id="KW-0489">Methyltransferase</keyword>
<keyword evidence="6" id="KW-0680">Restriction system</keyword>
<keyword evidence="4" id="KW-0808">Transferase</keyword>
<evidence type="ECO:0000259" key="10">
    <source>
        <dbReference type="Pfam" id="PF01420"/>
    </source>
</evidence>
<feature type="domain" description="Type I restriction modification DNA specificity" evidence="10">
    <location>
        <begin position="416"/>
        <end position="586"/>
    </location>
</feature>
<dbReference type="InterPro" id="IPR051537">
    <property type="entry name" value="DNA_Adenine_Mtase"/>
</dbReference>
<dbReference type="AlphaFoldDB" id="A0A6N3FMM8"/>
<dbReference type="PANTHER" id="PTHR42933">
    <property type="entry name" value="SLR6095 PROTEIN"/>
    <property type="match status" value="1"/>
</dbReference>
<comment type="similarity">
    <text evidence="1">Belongs to the type-I restriction system S methylase family.</text>
</comment>
<comment type="catalytic activity">
    <reaction evidence="8">
        <text>a 2'-deoxyadenosine in DNA + S-adenosyl-L-methionine = an N(6)-methyl-2'-deoxyadenosine in DNA + S-adenosyl-L-homocysteine + H(+)</text>
        <dbReference type="Rhea" id="RHEA:15197"/>
        <dbReference type="Rhea" id="RHEA-COMP:12418"/>
        <dbReference type="Rhea" id="RHEA-COMP:12419"/>
        <dbReference type="ChEBI" id="CHEBI:15378"/>
        <dbReference type="ChEBI" id="CHEBI:57856"/>
        <dbReference type="ChEBI" id="CHEBI:59789"/>
        <dbReference type="ChEBI" id="CHEBI:90615"/>
        <dbReference type="ChEBI" id="CHEBI:90616"/>
        <dbReference type="EC" id="2.1.1.72"/>
    </reaction>
</comment>
<dbReference type="InterPro" id="IPR003356">
    <property type="entry name" value="DNA_methylase_A-5"/>
</dbReference>
<evidence type="ECO:0000256" key="1">
    <source>
        <dbReference type="ARBA" id="ARBA00010923"/>
    </source>
</evidence>
<keyword evidence="5" id="KW-0949">S-adenosyl-L-methionine</keyword>
<dbReference type="InterPro" id="IPR029063">
    <property type="entry name" value="SAM-dependent_MTases_sf"/>
</dbReference>
<evidence type="ECO:0000256" key="4">
    <source>
        <dbReference type="ARBA" id="ARBA00022679"/>
    </source>
</evidence>
<dbReference type="Pfam" id="PF01420">
    <property type="entry name" value="Methylase_S"/>
    <property type="match status" value="1"/>
</dbReference>
<keyword evidence="9" id="KW-0175">Coiled coil</keyword>
<dbReference type="InterPro" id="IPR000055">
    <property type="entry name" value="Restrct_endonuc_typeI_TRD"/>
</dbReference>
<name>A0A6N3FMM8_9FIRM</name>
<evidence type="ECO:0000256" key="8">
    <source>
        <dbReference type="ARBA" id="ARBA00047942"/>
    </source>
</evidence>
<dbReference type="Gene3D" id="3.40.50.150">
    <property type="entry name" value="Vaccinia Virus protein VP39"/>
    <property type="match status" value="1"/>
</dbReference>
<dbReference type="GO" id="GO:0003677">
    <property type="term" value="F:DNA binding"/>
    <property type="evidence" value="ECO:0007669"/>
    <property type="project" value="UniProtKB-KW"/>
</dbReference>